<feature type="domain" description="PilZ" evidence="1">
    <location>
        <begin position="16"/>
        <end position="101"/>
    </location>
</feature>
<dbReference type="RefSeq" id="WP_349585271.1">
    <property type="nucleotide sequence ID" value="NZ_JBEFLD010000003.1"/>
</dbReference>
<dbReference type="Proteomes" id="UP001433638">
    <property type="component" value="Unassembled WGS sequence"/>
</dbReference>
<gene>
    <name evidence="2" type="ORF">ABNW52_05710</name>
</gene>
<name>A0ABV1M1Q6_9NEIS</name>
<evidence type="ECO:0000313" key="3">
    <source>
        <dbReference type="Proteomes" id="UP001433638"/>
    </source>
</evidence>
<evidence type="ECO:0000313" key="2">
    <source>
        <dbReference type="EMBL" id="MEQ6290113.1"/>
    </source>
</evidence>
<reference evidence="2" key="1">
    <citation type="submission" date="2024-06" db="EMBL/GenBank/DDBJ databases">
        <title>Genome sequence of Vogesella sp. MAHUQ-64.</title>
        <authorList>
            <person name="Huq M.A."/>
        </authorList>
    </citation>
    <scope>NUCLEOTIDE SEQUENCE</scope>
    <source>
        <strain evidence="2">MAHUQ-64</strain>
    </source>
</reference>
<proteinExistence type="predicted"/>
<organism evidence="2 3">
    <name type="scientific">Vogesella oryzagri</name>
    <dbReference type="NCBI Taxonomy" id="3160864"/>
    <lineage>
        <taxon>Bacteria</taxon>
        <taxon>Pseudomonadati</taxon>
        <taxon>Pseudomonadota</taxon>
        <taxon>Betaproteobacteria</taxon>
        <taxon>Neisseriales</taxon>
        <taxon>Chromobacteriaceae</taxon>
        <taxon>Vogesella</taxon>
    </lineage>
</organism>
<comment type="caution">
    <text evidence="2">The sequence shown here is derived from an EMBL/GenBank/DDBJ whole genome shotgun (WGS) entry which is preliminary data.</text>
</comment>
<dbReference type="InterPro" id="IPR009875">
    <property type="entry name" value="PilZ_domain"/>
</dbReference>
<evidence type="ECO:0000259" key="1">
    <source>
        <dbReference type="Pfam" id="PF07238"/>
    </source>
</evidence>
<accession>A0ABV1M1Q6</accession>
<dbReference type="EMBL" id="JBEFLD010000003">
    <property type="protein sequence ID" value="MEQ6290113.1"/>
    <property type="molecule type" value="Genomic_DNA"/>
</dbReference>
<dbReference type="Pfam" id="PF07238">
    <property type="entry name" value="PilZ"/>
    <property type="match status" value="1"/>
</dbReference>
<protein>
    <submittedName>
        <fullName evidence="2">PilZ domain-containing protein</fullName>
    </submittedName>
</protein>
<dbReference type="SUPFAM" id="SSF141371">
    <property type="entry name" value="PilZ domain-like"/>
    <property type="match status" value="1"/>
</dbReference>
<sequence length="106" mass="12115">MKPFESHYQDRRVGRRMRMGCRAKFKSLHTGETHYGECVDLSVDGMAIRCSYVPQHGEKLEVVVIVPGVGSVPMRPLEATVEVRRCNEVERGKLYEIGARILQRRA</sequence>
<dbReference type="Gene3D" id="2.40.10.220">
    <property type="entry name" value="predicted glycosyltransferase like domains"/>
    <property type="match status" value="1"/>
</dbReference>
<keyword evidence="3" id="KW-1185">Reference proteome</keyword>